<reference evidence="1" key="1">
    <citation type="submission" date="2020-02" db="EMBL/GenBank/DDBJ databases">
        <authorList>
            <person name="Palmer J.M."/>
        </authorList>
    </citation>
    <scope>NUCLEOTIDE SEQUENCE</scope>
    <source>
        <strain evidence="1">EPUS1.4</strain>
        <tissue evidence="1">Thallus</tissue>
    </source>
</reference>
<comment type="caution">
    <text evidence="1">The sequence shown here is derived from an EMBL/GenBank/DDBJ whole genome shotgun (WGS) entry which is preliminary data.</text>
</comment>
<evidence type="ECO:0000313" key="2">
    <source>
        <dbReference type="Proteomes" id="UP000606974"/>
    </source>
</evidence>
<dbReference type="Proteomes" id="UP000606974">
    <property type="component" value="Unassembled WGS sequence"/>
</dbReference>
<evidence type="ECO:0008006" key="3">
    <source>
        <dbReference type="Google" id="ProtNLM"/>
    </source>
</evidence>
<evidence type="ECO:0000313" key="1">
    <source>
        <dbReference type="EMBL" id="KAF7505537.1"/>
    </source>
</evidence>
<dbReference type="EMBL" id="JAACFV010000107">
    <property type="protein sequence ID" value="KAF7505537.1"/>
    <property type="molecule type" value="Genomic_DNA"/>
</dbReference>
<name>A0A8H7AEC9_9EURO</name>
<keyword evidence="2" id="KW-1185">Reference proteome</keyword>
<accession>A0A8H7AEC9</accession>
<proteinExistence type="predicted"/>
<protein>
    <recommendedName>
        <fullName evidence="3">F-box domain-containing protein</fullName>
    </recommendedName>
</protein>
<sequence>MKLMLTLKQHDEQPRTTTANLIDDAVPIVKPSHRRRPSENISATGGPPLIMAKKSINDVPVEILRSILAHFRSSGTLAEFVLCLRVCQKWKDVGTPLAWGTLVLDKKKMERLLLSALQYNHPFNAKAIGGLEVAIIK</sequence>
<dbReference type="AlphaFoldDB" id="A0A8H7AEC9"/>
<organism evidence="1 2">
    <name type="scientific">Endocarpon pusillum</name>
    <dbReference type="NCBI Taxonomy" id="364733"/>
    <lineage>
        <taxon>Eukaryota</taxon>
        <taxon>Fungi</taxon>
        <taxon>Dikarya</taxon>
        <taxon>Ascomycota</taxon>
        <taxon>Pezizomycotina</taxon>
        <taxon>Eurotiomycetes</taxon>
        <taxon>Chaetothyriomycetidae</taxon>
        <taxon>Verrucariales</taxon>
        <taxon>Verrucariaceae</taxon>
        <taxon>Endocarpon</taxon>
    </lineage>
</organism>
<gene>
    <name evidence="1" type="ORF">GJ744_000699</name>
</gene>